<dbReference type="AlphaFoldDB" id="A0A3B1D0U1"/>
<reference evidence="3" key="1">
    <citation type="submission" date="2018-06" db="EMBL/GenBank/DDBJ databases">
        <authorList>
            <person name="Zhirakovskaya E."/>
        </authorList>
    </citation>
    <scope>NUCLEOTIDE SEQUENCE</scope>
</reference>
<evidence type="ECO:0000256" key="1">
    <source>
        <dbReference type="SAM" id="MobiDB-lite"/>
    </source>
</evidence>
<dbReference type="GO" id="GO:0016887">
    <property type="term" value="F:ATP hydrolysis activity"/>
    <property type="evidence" value="ECO:0007669"/>
    <property type="project" value="InterPro"/>
</dbReference>
<proteinExistence type="predicted"/>
<dbReference type="EMBL" id="UOGI01000299">
    <property type="protein sequence ID" value="VAX34352.1"/>
    <property type="molecule type" value="Genomic_DNA"/>
</dbReference>
<sequence length="457" mass="51331">TFLKALGPEVNLVQIFYSGNDRVRFLQMILLEMGIDSGQNNIDVLRSEIKDHLSNLLREGRKTFLIIDEAQDLDEDALDEACLLSSLEVDGRYLVRVVLAGLQKLQKNIDSLSSLDRRDTITKPYYLKKLPYEDIPKYIHHRLATAGCTDVTIIPENVLSEISHFSRGIPRLINMICDAVLLYGYFSEKKVATMSLFKEVIADLFNNRNAEDSYQYETSAVTSGYVSADQDTRSGEEPGDIHSEDKELEGNGKPRTEELPVRGEGSRAGGILPMTVFVLEKNIRMRVRLEDKCHEVGINSVMLSTLEEFFATLESSGDPGFNVLVADSSFFFAEGGGEDSAGKDALDRIQGDYAYMPLIVTSTLPLTVIRARLFQRGIPLFLHKPDLDRIDFSEVRTQFDGFFNELQLCLSNIHSQFGAIYRKTIKWLTDSQSVTAASARRVKRLNRSNSGGNINEE</sequence>
<protein>
    <recommendedName>
        <fullName evidence="2">ORC1/DEAH AAA+ ATPase domain-containing protein</fullName>
    </recommendedName>
</protein>
<feature type="compositionally biased region" description="Basic and acidic residues" evidence="1">
    <location>
        <begin position="230"/>
        <end position="265"/>
    </location>
</feature>
<feature type="region of interest" description="Disordered" evidence="1">
    <location>
        <begin position="226"/>
        <end position="266"/>
    </location>
</feature>
<dbReference type="PANTHER" id="PTHR35894">
    <property type="entry name" value="GENERAL SECRETION PATHWAY PROTEIN A-RELATED"/>
    <property type="match status" value="1"/>
</dbReference>
<feature type="domain" description="ORC1/DEAH AAA+ ATPase" evidence="2">
    <location>
        <begin position="7"/>
        <end position="107"/>
    </location>
</feature>
<dbReference type="InterPro" id="IPR052026">
    <property type="entry name" value="ExeA_AAA_ATPase_DNA-bind"/>
</dbReference>
<evidence type="ECO:0000259" key="2">
    <source>
        <dbReference type="Pfam" id="PF13401"/>
    </source>
</evidence>
<dbReference type="InterPro" id="IPR049945">
    <property type="entry name" value="AAA_22"/>
</dbReference>
<evidence type="ECO:0000313" key="3">
    <source>
        <dbReference type="EMBL" id="VAX34352.1"/>
    </source>
</evidence>
<dbReference type="InterPro" id="IPR027417">
    <property type="entry name" value="P-loop_NTPase"/>
</dbReference>
<dbReference type="PANTHER" id="PTHR35894:SF1">
    <property type="entry name" value="PHOSPHORIBULOKINASE _ URIDINE KINASE FAMILY"/>
    <property type="match status" value="1"/>
</dbReference>
<dbReference type="SUPFAM" id="SSF52540">
    <property type="entry name" value="P-loop containing nucleoside triphosphate hydrolases"/>
    <property type="match status" value="1"/>
</dbReference>
<gene>
    <name evidence="3" type="ORF">MNBD_NITROSPIRAE03-2069</name>
</gene>
<organism evidence="3">
    <name type="scientific">hydrothermal vent metagenome</name>
    <dbReference type="NCBI Taxonomy" id="652676"/>
    <lineage>
        <taxon>unclassified sequences</taxon>
        <taxon>metagenomes</taxon>
        <taxon>ecological metagenomes</taxon>
    </lineage>
</organism>
<accession>A0A3B1D0U1</accession>
<dbReference type="Pfam" id="PF13401">
    <property type="entry name" value="AAA_22"/>
    <property type="match status" value="1"/>
</dbReference>
<feature type="non-terminal residue" evidence="3">
    <location>
        <position position="1"/>
    </location>
</feature>
<name>A0A3B1D0U1_9ZZZZ</name>